<evidence type="ECO:0000313" key="7">
    <source>
        <dbReference type="RefSeq" id="XP_022316169.1"/>
    </source>
</evidence>
<accession>A0A8B8CLU8</accession>
<keyword evidence="6" id="KW-1185">Reference proteome</keyword>
<feature type="compositionally biased region" description="Basic and acidic residues" evidence="4">
    <location>
        <begin position="124"/>
        <end position="133"/>
    </location>
</feature>
<dbReference type="RefSeq" id="XP_022316170.1">
    <property type="nucleotide sequence ID" value="XM_022460462.1"/>
</dbReference>
<name>A0A8B8CLU8_CRAVI</name>
<dbReference type="PROSITE" id="PS50217">
    <property type="entry name" value="BZIP"/>
    <property type="match status" value="1"/>
</dbReference>
<dbReference type="OrthoDB" id="6156409at2759"/>
<dbReference type="InterPro" id="IPR004827">
    <property type="entry name" value="bZIP"/>
</dbReference>
<feature type="compositionally biased region" description="Basic and acidic residues" evidence="4">
    <location>
        <begin position="56"/>
        <end position="77"/>
    </location>
</feature>
<dbReference type="Proteomes" id="UP000694844">
    <property type="component" value="Chromosome 2"/>
</dbReference>
<evidence type="ECO:0000256" key="2">
    <source>
        <dbReference type="ARBA" id="ARBA00023125"/>
    </source>
</evidence>
<dbReference type="GeneID" id="111119893"/>
<reference evidence="7 8" key="1">
    <citation type="submission" date="2025-04" db="UniProtKB">
        <authorList>
            <consortium name="RefSeq"/>
        </authorList>
    </citation>
    <scope>IDENTIFICATION</scope>
    <source>
        <tissue evidence="7 8">Whole sample</tissue>
    </source>
</reference>
<proteinExistence type="predicted"/>
<feature type="compositionally biased region" description="Basic and acidic residues" evidence="4">
    <location>
        <begin position="94"/>
        <end position="107"/>
    </location>
</feature>
<feature type="region of interest" description="Disordered" evidence="4">
    <location>
        <begin position="24"/>
        <end position="133"/>
    </location>
</feature>
<evidence type="ECO:0000313" key="8">
    <source>
        <dbReference type="RefSeq" id="XP_022316170.1"/>
    </source>
</evidence>
<feature type="domain" description="BZIP" evidence="5">
    <location>
        <begin position="100"/>
        <end position="163"/>
    </location>
</feature>
<keyword evidence="3" id="KW-0804">Transcription</keyword>
<dbReference type="CDD" id="cd14686">
    <property type="entry name" value="bZIP"/>
    <property type="match status" value="1"/>
</dbReference>
<evidence type="ECO:0000313" key="6">
    <source>
        <dbReference type="Proteomes" id="UP000694844"/>
    </source>
</evidence>
<dbReference type="PANTHER" id="PTHR23351:SF24">
    <property type="entry name" value="ACTIVATING TRANSCRIPTION FACTOR 3-RELATED"/>
    <property type="match status" value="1"/>
</dbReference>
<dbReference type="SMART" id="SM00338">
    <property type="entry name" value="BRLZ"/>
    <property type="match status" value="1"/>
</dbReference>
<evidence type="ECO:0000259" key="5">
    <source>
        <dbReference type="PROSITE" id="PS50217"/>
    </source>
</evidence>
<dbReference type="PRINTS" id="PR00042">
    <property type="entry name" value="LEUZIPPRFOS"/>
</dbReference>
<feature type="region of interest" description="Disordered" evidence="4">
    <location>
        <begin position="192"/>
        <end position="250"/>
    </location>
</feature>
<keyword evidence="1" id="KW-0805">Transcription regulation</keyword>
<dbReference type="GO" id="GO:0000978">
    <property type="term" value="F:RNA polymerase II cis-regulatory region sequence-specific DNA binding"/>
    <property type="evidence" value="ECO:0007669"/>
    <property type="project" value="TreeGrafter"/>
</dbReference>
<protein>
    <submittedName>
        <fullName evidence="7 8">Transcription factor kayak-like isoform X1</fullName>
    </submittedName>
</protein>
<dbReference type="InterPro" id="IPR046347">
    <property type="entry name" value="bZIP_sf"/>
</dbReference>
<feature type="compositionally biased region" description="Polar residues" evidence="4">
    <location>
        <begin position="206"/>
        <end position="250"/>
    </location>
</feature>
<dbReference type="AlphaFoldDB" id="A0A8B8CLU8"/>
<dbReference type="RefSeq" id="XP_022316169.1">
    <property type="nucleotide sequence ID" value="XM_022460461.1"/>
</dbReference>
<keyword evidence="2" id="KW-0238">DNA-binding</keyword>
<gene>
    <name evidence="7 8" type="primary">LOC111119893</name>
</gene>
<dbReference type="SUPFAM" id="SSF57959">
    <property type="entry name" value="Leucine zipper domain"/>
    <property type="match status" value="1"/>
</dbReference>
<organism evidence="6 7">
    <name type="scientific">Crassostrea virginica</name>
    <name type="common">Eastern oyster</name>
    <dbReference type="NCBI Taxonomy" id="6565"/>
    <lineage>
        <taxon>Eukaryota</taxon>
        <taxon>Metazoa</taxon>
        <taxon>Spiralia</taxon>
        <taxon>Lophotrochozoa</taxon>
        <taxon>Mollusca</taxon>
        <taxon>Bivalvia</taxon>
        <taxon>Autobranchia</taxon>
        <taxon>Pteriomorphia</taxon>
        <taxon>Ostreida</taxon>
        <taxon>Ostreoidea</taxon>
        <taxon>Ostreidae</taxon>
        <taxon>Crassostrea</taxon>
    </lineage>
</organism>
<dbReference type="PANTHER" id="PTHR23351">
    <property type="entry name" value="FOS TRANSCRIPTION FACTOR-RELATED"/>
    <property type="match status" value="1"/>
</dbReference>
<evidence type="ECO:0000256" key="1">
    <source>
        <dbReference type="ARBA" id="ARBA00023015"/>
    </source>
</evidence>
<dbReference type="GO" id="GO:0005634">
    <property type="term" value="C:nucleus"/>
    <property type="evidence" value="ECO:0007669"/>
    <property type="project" value="TreeGrafter"/>
</dbReference>
<dbReference type="KEGG" id="cvn:111119893"/>
<sequence>MMAENFFDIFGGVPAFGALDMEELEPPDVLPGLSHSESSSSSDQQENRTDYNVAPTREEPNPVKLSLKDKIQKKYIEKGQTPLHVSFDPPPKYELTEEEKHKQEQRKLRNRRSANVSREKRKHKEESLKKEVDTLENDHKKLKREVQQLMVLRDKMDKTFKNHLARCQQTDERLKQKFGLAELEALKRGFSGTNGTAVHLSRKSKPATNVSPVSALDSHSVSTEPQSVSRQTSEGFDASGISQFTGPDFL</sequence>
<dbReference type="Gene3D" id="1.20.5.170">
    <property type="match status" value="1"/>
</dbReference>
<evidence type="ECO:0000256" key="3">
    <source>
        <dbReference type="ARBA" id="ARBA00023163"/>
    </source>
</evidence>
<dbReference type="InterPro" id="IPR000837">
    <property type="entry name" value="AP-1"/>
</dbReference>
<dbReference type="Pfam" id="PF00170">
    <property type="entry name" value="bZIP_1"/>
    <property type="match status" value="1"/>
</dbReference>
<evidence type="ECO:0000256" key="4">
    <source>
        <dbReference type="SAM" id="MobiDB-lite"/>
    </source>
</evidence>
<dbReference type="GO" id="GO:0000981">
    <property type="term" value="F:DNA-binding transcription factor activity, RNA polymerase II-specific"/>
    <property type="evidence" value="ECO:0007669"/>
    <property type="project" value="TreeGrafter"/>
</dbReference>